<gene>
    <name evidence="2" type="ORF">GCM10007096_23520</name>
</gene>
<dbReference type="EMBL" id="BMFV01000017">
    <property type="protein sequence ID" value="GGH83122.1"/>
    <property type="molecule type" value="Genomic_DNA"/>
</dbReference>
<reference evidence="2" key="2">
    <citation type="submission" date="2020-09" db="EMBL/GenBank/DDBJ databases">
        <authorList>
            <person name="Sun Q."/>
            <person name="Zhou Y."/>
        </authorList>
    </citation>
    <scope>NUCLEOTIDE SEQUENCE</scope>
    <source>
        <strain evidence="2">CGMCC 1.12777</strain>
    </source>
</reference>
<organism evidence="2 3">
    <name type="scientific">Pullulanibacillus pueri</name>
    <dbReference type="NCBI Taxonomy" id="1437324"/>
    <lineage>
        <taxon>Bacteria</taxon>
        <taxon>Bacillati</taxon>
        <taxon>Bacillota</taxon>
        <taxon>Bacilli</taxon>
        <taxon>Bacillales</taxon>
        <taxon>Sporolactobacillaceae</taxon>
        <taxon>Pullulanibacillus</taxon>
    </lineage>
</organism>
<comment type="caution">
    <text evidence="2">The sequence shown here is derived from an EMBL/GenBank/DDBJ whole genome shotgun (WGS) entry which is preliminary data.</text>
</comment>
<dbReference type="AlphaFoldDB" id="A0A8J2ZW87"/>
<feature type="transmembrane region" description="Helical" evidence="1">
    <location>
        <begin position="20"/>
        <end position="40"/>
    </location>
</feature>
<keyword evidence="3" id="KW-1185">Reference proteome</keyword>
<proteinExistence type="predicted"/>
<keyword evidence="1" id="KW-1133">Transmembrane helix</keyword>
<keyword evidence="1" id="KW-0812">Transmembrane</keyword>
<name>A0A8J2ZW87_9BACL</name>
<evidence type="ECO:0000313" key="2">
    <source>
        <dbReference type="EMBL" id="GGH83122.1"/>
    </source>
</evidence>
<keyword evidence="1" id="KW-0472">Membrane</keyword>
<reference evidence="2" key="1">
    <citation type="journal article" date="2014" name="Int. J. Syst. Evol. Microbiol.">
        <title>Complete genome sequence of Corynebacterium casei LMG S-19264T (=DSM 44701T), isolated from a smear-ripened cheese.</title>
        <authorList>
            <consortium name="US DOE Joint Genome Institute (JGI-PGF)"/>
            <person name="Walter F."/>
            <person name="Albersmeier A."/>
            <person name="Kalinowski J."/>
            <person name="Ruckert C."/>
        </authorList>
    </citation>
    <scope>NUCLEOTIDE SEQUENCE</scope>
    <source>
        <strain evidence="2">CGMCC 1.12777</strain>
    </source>
</reference>
<sequence>MTNSVMPMAKAPITSVQSGSGYFFFIVILLVTTYNVTSLYTNLKLFCFTMHFIYDKIPPFYHLKEDW</sequence>
<evidence type="ECO:0000313" key="3">
    <source>
        <dbReference type="Proteomes" id="UP000656813"/>
    </source>
</evidence>
<accession>A0A8J2ZW87</accession>
<evidence type="ECO:0000256" key="1">
    <source>
        <dbReference type="SAM" id="Phobius"/>
    </source>
</evidence>
<protein>
    <submittedName>
        <fullName evidence="2">Uncharacterized protein</fullName>
    </submittedName>
</protein>
<dbReference type="Proteomes" id="UP000656813">
    <property type="component" value="Unassembled WGS sequence"/>
</dbReference>